<comment type="subunit">
    <text evidence="11">Part of an enzyme complex containing four subunits: a flavoprotein, an iron-sulfur protein, plus two membrane-anchoring proteins, SdhC and SdhD. The complex can form homotrimers.</text>
</comment>
<keyword evidence="9 12" id="KW-0408">Iron</keyword>
<dbReference type="NCBIfam" id="TIGR02970">
    <property type="entry name" value="succ_dehyd_cytB"/>
    <property type="match status" value="1"/>
</dbReference>
<evidence type="ECO:0000256" key="7">
    <source>
        <dbReference type="ARBA" id="ARBA00022723"/>
    </source>
</evidence>
<evidence type="ECO:0000256" key="8">
    <source>
        <dbReference type="ARBA" id="ARBA00022989"/>
    </source>
</evidence>
<dbReference type="GO" id="GO:0009055">
    <property type="term" value="F:electron transfer activity"/>
    <property type="evidence" value="ECO:0007669"/>
    <property type="project" value="InterPro"/>
</dbReference>
<accession>A0A2K8KPK4</accession>
<feature type="transmembrane region" description="Helical" evidence="13">
    <location>
        <begin position="68"/>
        <end position="89"/>
    </location>
</feature>
<dbReference type="GO" id="GO:0006099">
    <property type="term" value="P:tricarboxylic acid cycle"/>
    <property type="evidence" value="ECO:0007669"/>
    <property type="project" value="InterPro"/>
</dbReference>
<keyword evidence="8 13" id="KW-1133">Transmembrane helix</keyword>
<comment type="cofactor">
    <cofactor evidence="12">
        <name>heme</name>
        <dbReference type="ChEBI" id="CHEBI:30413"/>
    </cofactor>
    <text evidence="12">The heme is bound between the two transmembrane subunits.</text>
</comment>
<evidence type="ECO:0000313" key="14">
    <source>
        <dbReference type="EMBL" id="ATX76705.1"/>
    </source>
</evidence>
<keyword evidence="6 13" id="KW-0812">Transmembrane</keyword>
<dbReference type="OrthoDB" id="9799441at2"/>
<dbReference type="Pfam" id="PF01127">
    <property type="entry name" value="Sdh_cyt"/>
    <property type="match status" value="1"/>
</dbReference>
<sequence length="124" mass="13320">MKNNRPVNLDLMTMRYPVSAIASLLHRITGMALFVAIGFMLWALSASLDSPEGFALVQSVLTHPLAKLIAWGIASFVVYHLFAGIKHLLMDAGNFETIEGGALASQAVLGASLVGIILVGVWIW</sequence>
<name>A0A2K8KPK4_9GAMM</name>
<dbReference type="InterPro" id="IPR014314">
    <property type="entry name" value="Succ_DH_cytb556"/>
</dbReference>
<comment type="function">
    <text evidence="1">Membrane-anchoring subunit of succinate dehydrogenase (SDH).</text>
</comment>
<evidence type="ECO:0000256" key="10">
    <source>
        <dbReference type="ARBA" id="ARBA00023136"/>
    </source>
</evidence>
<organism evidence="14 15">
    <name type="scientific">Reinekea forsetii</name>
    <dbReference type="NCBI Taxonomy" id="1336806"/>
    <lineage>
        <taxon>Bacteria</taxon>
        <taxon>Pseudomonadati</taxon>
        <taxon>Pseudomonadota</taxon>
        <taxon>Gammaproteobacteria</taxon>
        <taxon>Oceanospirillales</taxon>
        <taxon>Saccharospirillaceae</taxon>
        <taxon>Reinekea</taxon>
    </lineage>
</organism>
<dbReference type="Gene3D" id="1.20.1300.10">
    <property type="entry name" value="Fumarate reductase/succinate dehydrogenase, transmembrane subunit"/>
    <property type="match status" value="1"/>
</dbReference>
<gene>
    <name evidence="14" type="ORF">REIFOR_01560</name>
</gene>
<evidence type="ECO:0000313" key="15">
    <source>
        <dbReference type="Proteomes" id="UP000229757"/>
    </source>
</evidence>
<evidence type="ECO:0000256" key="11">
    <source>
        <dbReference type="ARBA" id="ARBA00025912"/>
    </source>
</evidence>
<feature type="binding site" description="axial binding residue" evidence="12">
    <location>
        <position position="80"/>
    </location>
    <ligand>
        <name>heme</name>
        <dbReference type="ChEBI" id="CHEBI:30413"/>
        <note>ligand shared with second transmembrane subunit</note>
    </ligand>
    <ligandPart>
        <name>Fe</name>
        <dbReference type="ChEBI" id="CHEBI:18248"/>
    </ligandPart>
</feature>
<reference evidence="14 15" key="1">
    <citation type="journal article" date="2017" name="Environ. Microbiol.">
        <title>Genomic and physiological analyses of 'Reinekea forsetii' reveal a versatile opportunistic lifestyle during spring algae blooms.</title>
        <authorList>
            <person name="Avci B."/>
            <person name="Hahnke R.L."/>
            <person name="Chafee M."/>
            <person name="Fischer T."/>
            <person name="Gruber-Vodicka H."/>
            <person name="Tegetmeyer H.E."/>
            <person name="Harder J."/>
            <person name="Fuchs B.M."/>
            <person name="Amann R.I."/>
            <person name="Teeling H."/>
        </authorList>
    </citation>
    <scope>NUCLEOTIDE SEQUENCE [LARGE SCALE GENOMIC DNA]</scope>
    <source>
        <strain evidence="14 15">Hel1_31_D35</strain>
    </source>
</reference>
<dbReference type="GO" id="GO:0046872">
    <property type="term" value="F:metal ion binding"/>
    <property type="evidence" value="ECO:0007669"/>
    <property type="project" value="UniProtKB-KW"/>
</dbReference>
<dbReference type="AlphaFoldDB" id="A0A2K8KPK4"/>
<dbReference type="PIRSF" id="PIRSF000178">
    <property type="entry name" value="SDH_cyt_b560"/>
    <property type="match status" value="1"/>
</dbReference>
<feature type="transmembrane region" description="Helical" evidence="13">
    <location>
        <begin position="21"/>
        <end position="48"/>
    </location>
</feature>
<keyword evidence="15" id="KW-1185">Reference proteome</keyword>
<evidence type="ECO:0000256" key="3">
    <source>
        <dbReference type="ARBA" id="ARBA00007244"/>
    </source>
</evidence>
<dbReference type="PANTHER" id="PTHR10978:SF5">
    <property type="entry name" value="SUCCINATE DEHYDROGENASE CYTOCHROME B560 SUBUNIT, MITOCHONDRIAL"/>
    <property type="match status" value="1"/>
</dbReference>
<keyword evidence="5 12" id="KW-0349">Heme</keyword>
<dbReference type="InterPro" id="IPR034804">
    <property type="entry name" value="SQR/QFR_C/D"/>
</dbReference>
<dbReference type="GO" id="GO:0005886">
    <property type="term" value="C:plasma membrane"/>
    <property type="evidence" value="ECO:0007669"/>
    <property type="project" value="TreeGrafter"/>
</dbReference>
<dbReference type="PANTHER" id="PTHR10978">
    <property type="entry name" value="SUCCINATE DEHYDROGENASE CYTOCHROME B560 SUBUNIT"/>
    <property type="match status" value="1"/>
</dbReference>
<evidence type="ECO:0000256" key="5">
    <source>
        <dbReference type="ARBA" id="ARBA00022617"/>
    </source>
</evidence>
<evidence type="ECO:0000256" key="4">
    <source>
        <dbReference type="ARBA" id="ARBA00020076"/>
    </source>
</evidence>
<dbReference type="InterPro" id="IPR000701">
    <property type="entry name" value="SuccDH_FuR_B_TM-su"/>
</dbReference>
<evidence type="ECO:0000256" key="9">
    <source>
        <dbReference type="ARBA" id="ARBA00023004"/>
    </source>
</evidence>
<evidence type="ECO:0000256" key="6">
    <source>
        <dbReference type="ARBA" id="ARBA00022692"/>
    </source>
</evidence>
<dbReference type="PROSITE" id="PS01000">
    <property type="entry name" value="SDH_CYT_1"/>
    <property type="match status" value="1"/>
</dbReference>
<proteinExistence type="inferred from homology"/>
<dbReference type="KEGG" id="rfo:REIFOR_01560"/>
<feature type="transmembrane region" description="Helical" evidence="13">
    <location>
        <begin position="101"/>
        <end position="123"/>
    </location>
</feature>
<protein>
    <recommendedName>
        <fullName evidence="4">Succinate dehydrogenase cytochrome b556 subunit</fullName>
    </recommendedName>
</protein>
<dbReference type="CDD" id="cd03499">
    <property type="entry name" value="SQR_TypeC_SdhC"/>
    <property type="match status" value="1"/>
</dbReference>
<dbReference type="Proteomes" id="UP000229757">
    <property type="component" value="Chromosome"/>
</dbReference>
<dbReference type="SUPFAM" id="SSF81343">
    <property type="entry name" value="Fumarate reductase respiratory complex transmembrane subunits"/>
    <property type="match status" value="1"/>
</dbReference>
<dbReference type="RefSeq" id="WP_100257022.1">
    <property type="nucleotide sequence ID" value="NZ_CP011797.1"/>
</dbReference>
<keyword evidence="7 12" id="KW-0479">Metal-binding</keyword>
<comment type="subcellular location">
    <subcellularLocation>
        <location evidence="2">Membrane</location>
        <topology evidence="2">Multi-pass membrane protein</topology>
    </subcellularLocation>
</comment>
<evidence type="ECO:0000256" key="1">
    <source>
        <dbReference type="ARBA" id="ARBA00004050"/>
    </source>
</evidence>
<dbReference type="EMBL" id="CP011797">
    <property type="protein sequence ID" value="ATX76705.1"/>
    <property type="molecule type" value="Genomic_DNA"/>
</dbReference>
<evidence type="ECO:0000256" key="13">
    <source>
        <dbReference type="SAM" id="Phobius"/>
    </source>
</evidence>
<comment type="similarity">
    <text evidence="3">Belongs to the cytochrome b560 family.</text>
</comment>
<dbReference type="InterPro" id="IPR018495">
    <property type="entry name" value="Succ_DH_cyt_bsu_CS"/>
</dbReference>
<keyword evidence="10 13" id="KW-0472">Membrane</keyword>
<evidence type="ECO:0000256" key="2">
    <source>
        <dbReference type="ARBA" id="ARBA00004141"/>
    </source>
</evidence>
<evidence type="ECO:0000256" key="12">
    <source>
        <dbReference type="PIRSR" id="PIRSR000178-1"/>
    </source>
</evidence>